<dbReference type="GO" id="GO:0009103">
    <property type="term" value="P:lipopolysaccharide biosynthetic process"/>
    <property type="evidence" value="ECO:0007669"/>
    <property type="project" value="UniProtKB-ARBA"/>
</dbReference>
<feature type="transmembrane region" description="Helical" evidence="8">
    <location>
        <begin position="192"/>
        <end position="222"/>
    </location>
</feature>
<feature type="transmembrane region" description="Helical" evidence="8">
    <location>
        <begin position="351"/>
        <end position="378"/>
    </location>
</feature>
<evidence type="ECO:0000256" key="8">
    <source>
        <dbReference type="SAM" id="Phobius"/>
    </source>
</evidence>
<feature type="domain" description="Glycosyltransferase RgtA/B/C/D-like" evidence="9">
    <location>
        <begin position="116"/>
        <end position="246"/>
    </location>
</feature>
<feature type="transmembrane region" description="Helical" evidence="8">
    <location>
        <begin position="234"/>
        <end position="258"/>
    </location>
</feature>
<name>A0A2H0YVE7_9BACT</name>
<evidence type="ECO:0000256" key="5">
    <source>
        <dbReference type="ARBA" id="ARBA00022692"/>
    </source>
</evidence>
<dbReference type="InterPro" id="IPR050297">
    <property type="entry name" value="LipidA_mod_glycosyltrf_83"/>
</dbReference>
<feature type="transmembrane region" description="Helical" evidence="8">
    <location>
        <begin position="12"/>
        <end position="32"/>
    </location>
</feature>
<evidence type="ECO:0000256" key="1">
    <source>
        <dbReference type="ARBA" id="ARBA00004651"/>
    </source>
</evidence>
<dbReference type="GO" id="GO:0016763">
    <property type="term" value="F:pentosyltransferase activity"/>
    <property type="evidence" value="ECO:0007669"/>
    <property type="project" value="TreeGrafter"/>
</dbReference>
<evidence type="ECO:0000313" key="11">
    <source>
        <dbReference type="Proteomes" id="UP000231542"/>
    </source>
</evidence>
<dbReference type="Proteomes" id="UP000231542">
    <property type="component" value="Unassembled WGS sequence"/>
</dbReference>
<keyword evidence="2" id="KW-1003">Cell membrane</keyword>
<feature type="transmembrane region" description="Helical" evidence="8">
    <location>
        <begin position="480"/>
        <end position="500"/>
    </location>
</feature>
<keyword evidence="3" id="KW-0328">Glycosyltransferase</keyword>
<evidence type="ECO:0000256" key="7">
    <source>
        <dbReference type="ARBA" id="ARBA00023136"/>
    </source>
</evidence>
<evidence type="ECO:0000259" key="9">
    <source>
        <dbReference type="Pfam" id="PF13231"/>
    </source>
</evidence>
<evidence type="ECO:0000256" key="3">
    <source>
        <dbReference type="ARBA" id="ARBA00022676"/>
    </source>
</evidence>
<feature type="transmembrane region" description="Helical" evidence="8">
    <location>
        <begin position="162"/>
        <end position="180"/>
    </location>
</feature>
<dbReference type="Pfam" id="PF13231">
    <property type="entry name" value="PMT_2"/>
    <property type="match status" value="1"/>
</dbReference>
<dbReference type="PANTHER" id="PTHR33908">
    <property type="entry name" value="MANNOSYLTRANSFERASE YKCB-RELATED"/>
    <property type="match status" value="1"/>
</dbReference>
<feature type="transmembrane region" description="Helical" evidence="8">
    <location>
        <begin position="455"/>
        <end position="473"/>
    </location>
</feature>
<evidence type="ECO:0000256" key="2">
    <source>
        <dbReference type="ARBA" id="ARBA00022475"/>
    </source>
</evidence>
<keyword evidence="5 8" id="KW-0812">Transmembrane</keyword>
<keyword evidence="7 8" id="KW-0472">Membrane</keyword>
<proteinExistence type="predicted"/>
<evidence type="ECO:0000313" key="10">
    <source>
        <dbReference type="EMBL" id="PIS42464.1"/>
    </source>
</evidence>
<accession>A0A2H0YVE7</accession>
<gene>
    <name evidence="10" type="ORF">COT24_03410</name>
</gene>
<dbReference type="EMBL" id="PEXU01000042">
    <property type="protein sequence ID" value="PIS42464.1"/>
    <property type="molecule type" value="Genomic_DNA"/>
</dbReference>
<comment type="subcellular location">
    <subcellularLocation>
        <location evidence="1">Cell membrane</location>
        <topology evidence="1">Multi-pass membrane protein</topology>
    </subcellularLocation>
</comment>
<sequence>MKNKLQISKFPSVLLVIILLSVMFFLEFTSALQENQTVDEGAHLASGYSYLRTGDFRINPEHPPLLKEISAVPLLFLPLRLPTNHESWNEYNQWEFGRQFLYHNLVDADLILLLGRIPVILLSLILGIFIFKWVKKLWGNTAAFFALVLYVFEPNILAHSRYVTTDLALTLFLFLTIYALDQYLQSYSRKHLIIFGILFAIAQVVKFSAIILFPLLIVFLLLKKFHSSSNRLNYRRICLVILFVMLTTAAIIMLVYGFEIKRPIEDKDVSTFFEKQASVTNLADYSDEPFLVKELLILTNPSTKSGAIIYELAKKIPIPAFHYFKGLWVLFSHDYWGHTSYLFGHYSNFGFWYYFPCTFLIKTSVPLLLLFLIGFCLFNFKLIKAVFRTDLDRELKINIAKKRFLTKFKEKLLRKSRNLISFFRKTPFSHWLFILTPLVYLLWALTSKINIGHRHILPIYPFIIIFASSLTAIKPRRLKVWRIFLLVLLIFYISSTLRIYPNFLVYFNELVGGPSNGPRYLVDSNIDWGQDILKLKHYLEKNHINEICLGVLSSLDINYYNFNRKPIPKDKDLDQIKGFNGVVAISVTVLYEEGRPYSWLEKLKPDAKIGFSIYVYDLRK</sequence>
<dbReference type="GO" id="GO:0005886">
    <property type="term" value="C:plasma membrane"/>
    <property type="evidence" value="ECO:0007669"/>
    <property type="project" value="UniProtKB-SubCell"/>
</dbReference>
<evidence type="ECO:0000256" key="4">
    <source>
        <dbReference type="ARBA" id="ARBA00022679"/>
    </source>
</evidence>
<comment type="caution">
    <text evidence="10">The sequence shown here is derived from an EMBL/GenBank/DDBJ whole genome shotgun (WGS) entry which is preliminary data.</text>
</comment>
<feature type="transmembrane region" description="Helical" evidence="8">
    <location>
        <begin position="110"/>
        <end position="130"/>
    </location>
</feature>
<evidence type="ECO:0000256" key="6">
    <source>
        <dbReference type="ARBA" id="ARBA00022989"/>
    </source>
</evidence>
<keyword evidence="4" id="KW-0808">Transferase</keyword>
<dbReference type="AlphaFoldDB" id="A0A2H0YVE7"/>
<dbReference type="PANTHER" id="PTHR33908:SF11">
    <property type="entry name" value="MEMBRANE PROTEIN"/>
    <property type="match status" value="1"/>
</dbReference>
<reference evidence="10 11" key="1">
    <citation type="submission" date="2017-09" db="EMBL/GenBank/DDBJ databases">
        <title>Depth-based differentiation of microbial function through sediment-hosted aquifers and enrichment of novel symbionts in the deep terrestrial subsurface.</title>
        <authorList>
            <person name="Probst A.J."/>
            <person name="Ladd B."/>
            <person name="Jarett J.K."/>
            <person name="Geller-Mcgrath D.E."/>
            <person name="Sieber C.M."/>
            <person name="Emerson J.B."/>
            <person name="Anantharaman K."/>
            <person name="Thomas B.C."/>
            <person name="Malmstrom R."/>
            <person name="Stieglmeier M."/>
            <person name="Klingl A."/>
            <person name="Woyke T."/>
            <person name="Ryan C.M."/>
            <person name="Banfield J.F."/>
        </authorList>
    </citation>
    <scope>NUCLEOTIDE SEQUENCE [LARGE SCALE GENOMIC DNA]</scope>
    <source>
        <strain evidence="10">CG08_land_8_20_14_0_20_40_16</strain>
    </source>
</reference>
<organism evidence="10 11">
    <name type="scientific">Candidatus Kerfeldbacteria bacterium CG08_land_8_20_14_0_20_40_16</name>
    <dbReference type="NCBI Taxonomy" id="2014244"/>
    <lineage>
        <taxon>Bacteria</taxon>
        <taxon>Candidatus Kerfeldiibacteriota</taxon>
    </lineage>
</organism>
<feature type="transmembrane region" description="Helical" evidence="8">
    <location>
        <begin position="137"/>
        <end position="156"/>
    </location>
</feature>
<dbReference type="InterPro" id="IPR038731">
    <property type="entry name" value="RgtA/B/C-like"/>
</dbReference>
<protein>
    <recommendedName>
        <fullName evidence="9">Glycosyltransferase RgtA/B/C/D-like domain-containing protein</fullName>
    </recommendedName>
</protein>
<keyword evidence="6 8" id="KW-1133">Transmembrane helix</keyword>
<feature type="transmembrane region" description="Helical" evidence="8">
    <location>
        <begin position="422"/>
        <end position="443"/>
    </location>
</feature>